<dbReference type="OMA" id="RMPLMVT"/>
<name>M7SID7_EUTLA</name>
<keyword evidence="4" id="KW-0560">Oxidoreductase</keyword>
<keyword evidence="2" id="KW-0285">Flavoprotein</keyword>
<evidence type="ECO:0000256" key="1">
    <source>
        <dbReference type="ARBA" id="ARBA00005979"/>
    </source>
</evidence>
<accession>M7SID7</accession>
<dbReference type="OrthoDB" id="1663137at2759"/>
<evidence type="ECO:0000256" key="2">
    <source>
        <dbReference type="ARBA" id="ARBA00022630"/>
    </source>
</evidence>
<dbReference type="SUPFAM" id="SSF51395">
    <property type="entry name" value="FMN-linked oxidoreductases"/>
    <property type="match status" value="1"/>
</dbReference>
<evidence type="ECO:0000313" key="7">
    <source>
        <dbReference type="EMBL" id="EMR64053.1"/>
    </source>
</evidence>
<evidence type="ECO:0000256" key="3">
    <source>
        <dbReference type="ARBA" id="ARBA00022643"/>
    </source>
</evidence>
<keyword evidence="3" id="KW-0288">FMN</keyword>
<dbReference type="GO" id="GO:0016491">
    <property type="term" value="F:oxidoreductase activity"/>
    <property type="evidence" value="ECO:0007669"/>
    <property type="project" value="UniProtKB-KW"/>
</dbReference>
<gene>
    <name evidence="7" type="ORF">UCREL1_9020</name>
</gene>
<dbReference type="KEGG" id="ela:UCREL1_9020"/>
<evidence type="ECO:0000256" key="5">
    <source>
        <dbReference type="SAM" id="MobiDB-lite"/>
    </source>
</evidence>
<dbReference type="eggNOG" id="KOG0134">
    <property type="taxonomic scope" value="Eukaryota"/>
</dbReference>
<dbReference type="InterPro" id="IPR001155">
    <property type="entry name" value="OxRdtase_FMN_N"/>
</dbReference>
<reference evidence="8" key="1">
    <citation type="journal article" date="2013" name="Genome Announc.">
        <title>Draft genome sequence of the grapevine dieback fungus Eutypa lata UCR-EL1.</title>
        <authorList>
            <person name="Blanco-Ulate B."/>
            <person name="Rolshausen P.E."/>
            <person name="Cantu D."/>
        </authorList>
    </citation>
    <scope>NUCLEOTIDE SEQUENCE [LARGE SCALE GENOMIC DNA]</scope>
    <source>
        <strain evidence="8">UCR-EL1</strain>
    </source>
</reference>
<dbReference type="InterPro" id="IPR013785">
    <property type="entry name" value="Aldolase_TIM"/>
</dbReference>
<dbReference type="EMBL" id="KB707126">
    <property type="protein sequence ID" value="EMR64053.1"/>
    <property type="molecule type" value="Genomic_DNA"/>
</dbReference>
<dbReference type="InterPro" id="IPR051799">
    <property type="entry name" value="NADH_flavin_oxidoreductase"/>
</dbReference>
<dbReference type="Pfam" id="PF00724">
    <property type="entry name" value="Oxidored_FMN"/>
    <property type="match status" value="1"/>
</dbReference>
<dbReference type="AlphaFoldDB" id="M7SID7"/>
<dbReference type="Gene3D" id="3.20.20.70">
    <property type="entry name" value="Aldolase class I"/>
    <property type="match status" value="1"/>
</dbReference>
<dbReference type="HOGENOM" id="CLU_012153_6_3_1"/>
<feature type="region of interest" description="Disordered" evidence="5">
    <location>
        <begin position="1"/>
        <end position="23"/>
    </location>
</feature>
<evidence type="ECO:0000259" key="6">
    <source>
        <dbReference type="Pfam" id="PF00724"/>
    </source>
</evidence>
<comment type="similarity">
    <text evidence="1">Belongs to the NADH:flavin oxidoreductase/NADH oxidase family.</text>
</comment>
<evidence type="ECO:0000313" key="8">
    <source>
        <dbReference type="Proteomes" id="UP000012174"/>
    </source>
</evidence>
<dbReference type="Proteomes" id="UP000012174">
    <property type="component" value="Unassembled WGS sequence"/>
</dbReference>
<dbReference type="CDD" id="cd04733">
    <property type="entry name" value="OYE_like_2_FMN"/>
    <property type="match status" value="1"/>
</dbReference>
<dbReference type="PANTHER" id="PTHR43656">
    <property type="entry name" value="BINDING OXIDOREDUCTASE, PUTATIVE (AFU_ORTHOLOGUE AFUA_2G08260)-RELATED"/>
    <property type="match status" value="1"/>
</dbReference>
<evidence type="ECO:0000256" key="4">
    <source>
        <dbReference type="ARBA" id="ARBA00023002"/>
    </source>
</evidence>
<feature type="domain" description="NADH:flavin oxidoreductase/NADH oxidase N-terminal" evidence="6">
    <location>
        <begin position="34"/>
        <end position="365"/>
    </location>
</feature>
<organism evidence="7 8">
    <name type="scientific">Eutypa lata (strain UCR-EL1)</name>
    <name type="common">Grapevine dieback disease fungus</name>
    <name type="synonym">Eutypa armeniacae</name>
    <dbReference type="NCBI Taxonomy" id="1287681"/>
    <lineage>
        <taxon>Eukaryota</taxon>
        <taxon>Fungi</taxon>
        <taxon>Dikarya</taxon>
        <taxon>Ascomycota</taxon>
        <taxon>Pezizomycotina</taxon>
        <taxon>Sordariomycetes</taxon>
        <taxon>Xylariomycetidae</taxon>
        <taxon>Xylariales</taxon>
        <taxon>Diatrypaceae</taxon>
        <taxon>Eutypa</taxon>
    </lineage>
</organism>
<keyword evidence="8" id="KW-1185">Reference proteome</keyword>
<dbReference type="PANTHER" id="PTHR43656:SF5">
    <property type="entry name" value="NADH:FLAVIN OXIDOREDUCTASE_NADH OXIDASE N-TERMINAL DOMAIN-CONTAINING PROTEIN"/>
    <property type="match status" value="1"/>
</dbReference>
<proteinExistence type="inferred from homology"/>
<dbReference type="GO" id="GO:0010181">
    <property type="term" value="F:FMN binding"/>
    <property type="evidence" value="ECO:0007669"/>
    <property type="project" value="InterPro"/>
</dbReference>
<sequence length="421" mass="46113">MSSTTAVPRFGSKATKPDSKPLGEPLVFPFSKRSAQNRFLNVAMSERMASFDAKDVGSRGIPSEKLVKLYERWGEGTWGQILTGNVMIHPEHLEAPGNMVIPSDAEFHGLRFDRFAALATASKRHGSLIVAQVSHPGRQTNDTIQTHPISASAIPLVAPQMGVSFAVPRAATREDIDSVIEGFAHAAEFLERAGFDGIEVHAAHGYLLAQFLSLRSNERTDEYGGSLENRMRLILEIATAVKKRVSPSFIVGIKVNSVEFQDKGFAPEEAVLLCQALERAQFDYIETSGGTYESLDFRHVKESTRARENFFIEFAEQIGKALTTTRLYTTGGFKTVAGMVDALQYVDGVGIGRAATQEPDLPKSILAGQVEGIMKYKLGEDDFVPRLMFAVQQIHQLGEGLEPADLTDEEVVAKGPQFPLQ</sequence>
<protein>
    <submittedName>
        <fullName evidence="7">Putative nadh oxidase protein</fullName>
    </submittedName>
</protein>